<feature type="region of interest" description="Disordered" evidence="1">
    <location>
        <begin position="131"/>
        <end position="151"/>
    </location>
</feature>
<feature type="region of interest" description="Disordered" evidence="1">
    <location>
        <begin position="16"/>
        <end position="48"/>
    </location>
</feature>
<comment type="caution">
    <text evidence="2">The sequence shown here is derived from an EMBL/GenBank/DDBJ whole genome shotgun (WGS) entry which is preliminary data.</text>
</comment>
<reference evidence="2 3" key="1">
    <citation type="submission" date="2022-06" db="EMBL/GenBank/DDBJ databases">
        <title>Mesorhizobium sp. strain RP14 Genome sequencing and assembly.</title>
        <authorList>
            <person name="Kim I."/>
        </authorList>
    </citation>
    <scope>NUCLEOTIDE SEQUENCE [LARGE SCALE GENOMIC DNA]</scope>
    <source>
        <strain evidence="3">RP14(2022)</strain>
    </source>
</reference>
<keyword evidence="3" id="KW-1185">Reference proteome</keyword>
<feature type="region of interest" description="Disordered" evidence="1">
    <location>
        <begin position="181"/>
        <end position="204"/>
    </location>
</feature>
<evidence type="ECO:0000313" key="3">
    <source>
        <dbReference type="Proteomes" id="UP001205906"/>
    </source>
</evidence>
<protein>
    <submittedName>
        <fullName evidence="2">Uncharacterized protein</fullName>
    </submittedName>
</protein>
<gene>
    <name evidence="2" type="ORF">NGM99_00530</name>
</gene>
<evidence type="ECO:0000256" key="1">
    <source>
        <dbReference type="SAM" id="MobiDB-lite"/>
    </source>
</evidence>
<dbReference type="RefSeq" id="WP_252815096.1">
    <property type="nucleotide sequence ID" value="NZ_JAMXQS010000001.1"/>
</dbReference>
<dbReference type="EMBL" id="JAMXQS010000001">
    <property type="protein sequence ID" value="MCO6048275.1"/>
    <property type="molecule type" value="Genomic_DNA"/>
</dbReference>
<proteinExistence type="predicted"/>
<name>A0ABT1C203_9HYPH</name>
<sequence length="257" mass="26506">MSVSIAREQGAFVRWPSATPQEASATAPALTTVRETPSHSAPAAAPSRGAAELSQALAAFLSQYNDNSSNGATASARHVAEAYGAASETFEASSSAAPSSVSPTAIDSALDGLQADFDSLIYNLRSVNAQQADPSRPMGSSYTMPGTKSTDTVTQMKSDVADFVGGLMKVTLAIGQNDPAREAAAPAAQPPAFPVATPSAPTSAQPVVETDKALQATVLYRPESAAPTAAAKVFTGYNPNDQRSSLFGRLQRHFSEL</sequence>
<dbReference type="Proteomes" id="UP001205906">
    <property type="component" value="Unassembled WGS sequence"/>
</dbReference>
<feature type="compositionally biased region" description="Low complexity" evidence="1">
    <location>
        <begin position="38"/>
        <end position="48"/>
    </location>
</feature>
<evidence type="ECO:0000313" key="2">
    <source>
        <dbReference type="EMBL" id="MCO6048275.1"/>
    </source>
</evidence>
<accession>A0ABT1C203</accession>
<organism evidence="2 3">
    <name type="scientific">Mesorhizobium liriopis</name>
    <dbReference type="NCBI Taxonomy" id="2953882"/>
    <lineage>
        <taxon>Bacteria</taxon>
        <taxon>Pseudomonadati</taxon>
        <taxon>Pseudomonadota</taxon>
        <taxon>Alphaproteobacteria</taxon>
        <taxon>Hyphomicrobiales</taxon>
        <taxon>Phyllobacteriaceae</taxon>
        <taxon>Mesorhizobium</taxon>
    </lineage>
</organism>